<dbReference type="InterPro" id="IPR041633">
    <property type="entry name" value="Polbeta"/>
</dbReference>
<protein>
    <submittedName>
        <fullName evidence="2">Predicted nucleotidyltransferase</fullName>
    </submittedName>
</protein>
<accession>A0A1M5B661</accession>
<proteinExistence type="predicted"/>
<dbReference type="InterPro" id="IPR052930">
    <property type="entry name" value="TA_antitoxin_MntA"/>
</dbReference>
<dbReference type="PANTHER" id="PTHR43852">
    <property type="entry name" value="NUCLEOTIDYLTRANSFERASE"/>
    <property type="match status" value="1"/>
</dbReference>
<feature type="domain" description="Polymerase beta nucleotidyltransferase" evidence="1">
    <location>
        <begin position="60"/>
        <end position="136"/>
    </location>
</feature>
<gene>
    <name evidence="2" type="ORF">SAMN02745133_02488</name>
</gene>
<organism evidence="2 3">
    <name type="scientific">Desulforamulus putei DSM 12395</name>
    <dbReference type="NCBI Taxonomy" id="1121429"/>
    <lineage>
        <taxon>Bacteria</taxon>
        <taxon>Bacillati</taxon>
        <taxon>Bacillota</taxon>
        <taxon>Clostridia</taxon>
        <taxon>Eubacteriales</taxon>
        <taxon>Peptococcaceae</taxon>
        <taxon>Desulforamulus</taxon>
    </lineage>
</organism>
<dbReference type="CDD" id="cd05403">
    <property type="entry name" value="NT_KNTase_like"/>
    <property type="match status" value="1"/>
</dbReference>
<dbReference type="STRING" id="1121429.SAMN02745133_02488"/>
<evidence type="ECO:0000313" key="2">
    <source>
        <dbReference type="EMBL" id="SHF37672.1"/>
    </source>
</evidence>
<dbReference type="RefSeq" id="WP_073239706.1">
    <property type="nucleotide sequence ID" value="NZ_FQUY01000020.1"/>
</dbReference>
<dbReference type="EMBL" id="FQUY01000020">
    <property type="protein sequence ID" value="SHF37672.1"/>
    <property type="molecule type" value="Genomic_DNA"/>
</dbReference>
<dbReference type="OrthoDB" id="9809668at2"/>
<dbReference type="InterPro" id="IPR043519">
    <property type="entry name" value="NT_sf"/>
</dbReference>
<dbReference type="SUPFAM" id="SSF81301">
    <property type="entry name" value="Nucleotidyltransferase"/>
    <property type="match status" value="1"/>
</dbReference>
<dbReference type="PANTHER" id="PTHR43852:SF2">
    <property type="entry name" value="PROTEIN ADENYLYLTRANSFERASE MNTA"/>
    <property type="match status" value="1"/>
</dbReference>
<evidence type="ECO:0000313" key="3">
    <source>
        <dbReference type="Proteomes" id="UP000184148"/>
    </source>
</evidence>
<reference evidence="3" key="1">
    <citation type="submission" date="2016-11" db="EMBL/GenBank/DDBJ databases">
        <authorList>
            <person name="Varghese N."/>
            <person name="Submissions S."/>
        </authorList>
    </citation>
    <scope>NUCLEOTIDE SEQUENCE [LARGE SCALE GENOMIC DNA]</scope>
    <source>
        <strain evidence="3">DSM 12395</strain>
    </source>
</reference>
<keyword evidence="2" id="KW-0808">Transferase</keyword>
<dbReference type="GO" id="GO:0016740">
    <property type="term" value="F:transferase activity"/>
    <property type="evidence" value="ECO:0007669"/>
    <property type="project" value="UniProtKB-KW"/>
</dbReference>
<dbReference type="Proteomes" id="UP000184148">
    <property type="component" value="Unassembled WGS sequence"/>
</dbReference>
<dbReference type="Pfam" id="PF18765">
    <property type="entry name" value="Polbeta"/>
    <property type="match status" value="1"/>
</dbReference>
<dbReference type="Gene3D" id="3.30.460.10">
    <property type="entry name" value="Beta Polymerase, domain 2"/>
    <property type="match status" value="1"/>
</dbReference>
<name>A0A1M5B661_9FIRM</name>
<dbReference type="AlphaFoldDB" id="A0A1M5B661"/>
<evidence type="ECO:0000259" key="1">
    <source>
        <dbReference type="Pfam" id="PF18765"/>
    </source>
</evidence>
<keyword evidence="3" id="KW-1185">Reference proteome</keyword>
<sequence>MTTPFIRLSTTNPVLRRQEWRPWKKLGYRVLAEDGITVYHEQEAIKQCILRAFSHIDADIFLFGSRAARTAHPKSDYDIGYYTEKKIPAHILSNLKEQLEEMPIPARVDLVDFSSLAPDFVRIALKGGIEIWKQKKKNSLFT</sequence>